<gene>
    <name evidence="3" type="ORF">WJX74_001057</name>
</gene>
<dbReference type="InterPro" id="IPR002213">
    <property type="entry name" value="UDP_glucos_trans"/>
</dbReference>
<proteinExistence type="predicted"/>
<protein>
    <submittedName>
        <fullName evidence="3">Uncharacterized protein</fullName>
    </submittedName>
</protein>
<evidence type="ECO:0000313" key="3">
    <source>
        <dbReference type="EMBL" id="KAK9825956.1"/>
    </source>
</evidence>
<dbReference type="Proteomes" id="UP001438707">
    <property type="component" value="Unassembled WGS sequence"/>
</dbReference>
<dbReference type="GO" id="GO:0008194">
    <property type="term" value="F:UDP-glycosyltransferase activity"/>
    <property type="evidence" value="ECO:0007669"/>
    <property type="project" value="InterPro"/>
</dbReference>
<dbReference type="SUPFAM" id="SSF53756">
    <property type="entry name" value="UDP-Glycosyltransferase/glycogen phosphorylase"/>
    <property type="match status" value="1"/>
</dbReference>
<dbReference type="PANTHER" id="PTHR48043:SF145">
    <property type="entry name" value="FI06409P-RELATED"/>
    <property type="match status" value="1"/>
</dbReference>
<name>A0AAW1QWX9_9CHLO</name>
<accession>A0AAW1QWX9</accession>
<evidence type="ECO:0000256" key="1">
    <source>
        <dbReference type="ARBA" id="ARBA00022676"/>
    </source>
</evidence>
<dbReference type="Pfam" id="PF00201">
    <property type="entry name" value="UDPGT"/>
    <property type="match status" value="1"/>
</dbReference>
<evidence type="ECO:0000256" key="2">
    <source>
        <dbReference type="ARBA" id="ARBA00022679"/>
    </source>
</evidence>
<dbReference type="InterPro" id="IPR050271">
    <property type="entry name" value="UDP-glycosyltransferase"/>
</dbReference>
<reference evidence="3 4" key="1">
    <citation type="journal article" date="2024" name="Nat. Commun.">
        <title>Phylogenomics reveals the evolutionary origins of lichenization in chlorophyte algae.</title>
        <authorList>
            <person name="Puginier C."/>
            <person name="Libourel C."/>
            <person name="Otte J."/>
            <person name="Skaloud P."/>
            <person name="Haon M."/>
            <person name="Grisel S."/>
            <person name="Petersen M."/>
            <person name="Berrin J.G."/>
            <person name="Delaux P.M."/>
            <person name="Dal Grande F."/>
            <person name="Keller J."/>
        </authorList>
    </citation>
    <scope>NUCLEOTIDE SEQUENCE [LARGE SCALE GENOMIC DNA]</scope>
    <source>
        <strain evidence="3 4">SAG 2145</strain>
    </source>
</reference>
<keyword evidence="4" id="KW-1185">Reference proteome</keyword>
<organism evidence="3 4">
    <name type="scientific">Apatococcus lobatus</name>
    <dbReference type="NCBI Taxonomy" id="904363"/>
    <lineage>
        <taxon>Eukaryota</taxon>
        <taxon>Viridiplantae</taxon>
        <taxon>Chlorophyta</taxon>
        <taxon>core chlorophytes</taxon>
        <taxon>Trebouxiophyceae</taxon>
        <taxon>Chlorellales</taxon>
        <taxon>Chlorellaceae</taxon>
        <taxon>Apatococcus</taxon>
    </lineage>
</organism>
<keyword evidence="2" id="KW-0808">Transferase</keyword>
<dbReference type="AlphaFoldDB" id="A0AAW1QWX9"/>
<comment type="caution">
    <text evidence="3">The sequence shown here is derived from an EMBL/GenBank/DDBJ whole genome shotgun (WGS) entry which is preliminary data.</text>
</comment>
<evidence type="ECO:0000313" key="4">
    <source>
        <dbReference type="Proteomes" id="UP001438707"/>
    </source>
</evidence>
<dbReference type="EMBL" id="JALJOS010000022">
    <property type="protein sequence ID" value="KAK9825956.1"/>
    <property type="molecule type" value="Genomic_DNA"/>
</dbReference>
<sequence>MLMSSGDELGQARLARKPFDALPKLNFSGPPDVGTEKWLRRVKRDPVKKGAELYEALALLEKAGLGLSTQDFDWMRQTGLSLARSLLADKECIAALKANNHDLILRDTIGWHTQLLSKMLEVPEVDILTAGVAMPLLGPRYSIPNRIAYIPQMGSLLPSVMNFKQRLQNYACYLLFRYAVMAGKSTEERQLAESYGYDLDSSWLPRSTASAFIAGGDWALEYPMPLPPKVQLVGPLLASPAKPLPHDFQTFLDETVVQRPGGVLHQREGAVFVSMGTVIRIFESEIRGMAANLVALERPVLWKLPQSELPGCTGR</sequence>
<dbReference type="PANTHER" id="PTHR48043">
    <property type="entry name" value="EG:EG0003.4 PROTEIN-RELATED"/>
    <property type="match status" value="1"/>
</dbReference>
<keyword evidence="1" id="KW-0328">Glycosyltransferase</keyword>